<evidence type="ECO:0000256" key="5">
    <source>
        <dbReference type="ARBA" id="ARBA00022670"/>
    </source>
</evidence>
<dbReference type="GO" id="GO:0006508">
    <property type="term" value="P:proteolysis"/>
    <property type="evidence" value="ECO:0007669"/>
    <property type="project" value="UniProtKB-KW"/>
</dbReference>
<evidence type="ECO:0000256" key="4">
    <source>
        <dbReference type="ARBA" id="ARBA00022475"/>
    </source>
</evidence>
<dbReference type="NCBIfam" id="NF033739">
    <property type="entry name" value="intramemb_PrsW"/>
    <property type="match status" value="1"/>
</dbReference>
<evidence type="ECO:0000256" key="11">
    <source>
        <dbReference type="PIRNR" id="PIRNR016933"/>
    </source>
</evidence>
<reference evidence="14" key="1">
    <citation type="submission" date="2016-10" db="EMBL/GenBank/DDBJ databases">
        <authorList>
            <person name="Varghese N."/>
            <person name="Submissions S."/>
        </authorList>
    </citation>
    <scope>NUCLEOTIDE SEQUENCE [LARGE SCALE GENOMIC DNA]</scope>
    <source>
        <strain evidence="14">CGMCC 1.10784</strain>
    </source>
</reference>
<gene>
    <name evidence="13" type="ORF">SAMN05216378_4849</name>
</gene>
<organism evidence="13 14">
    <name type="scientific">Paenibacillus catalpae</name>
    <dbReference type="NCBI Taxonomy" id="1045775"/>
    <lineage>
        <taxon>Bacteria</taxon>
        <taxon>Bacillati</taxon>
        <taxon>Bacillota</taxon>
        <taxon>Bacilli</taxon>
        <taxon>Bacillales</taxon>
        <taxon>Paenibacillaceae</taxon>
        <taxon>Paenibacillus</taxon>
    </lineage>
</organism>
<evidence type="ECO:0000313" key="14">
    <source>
        <dbReference type="Proteomes" id="UP000198855"/>
    </source>
</evidence>
<comment type="function">
    <text evidence="11">Involved in the degradation of specific anti-sigma factors.</text>
</comment>
<evidence type="ECO:0000256" key="8">
    <source>
        <dbReference type="ARBA" id="ARBA00022989"/>
    </source>
</evidence>
<dbReference type="GO" id="GO:0008233">
    <property type="term" value="F:peptidase activity"/>
    <property type="evidence" value="ECO:0007669"/>
    <property type="project" value="UniProtKB-KW"/>
</dbReference>
<accession>A0A1I2FFS3</accession>
<evidence type="ECO:0000256" key="2">
    <source>
        <dbReference type="ARBA" id="ARBA00009165"/>
    </source>
</evidence>
<feature type="transmembrane region" description="Helical" evidence="12">
    <location>
        <begin position="135"/>
        <end position="154"/>
    </location>
</feature>
<evidence type="ECO:0000256" key="9">
    <source>
        <dbReference type="ARBA" id="ARBA00023136"/>
    </source>
</evidence>
<dbReference type="Proteomes" id="UP000198855">
    <property type="component" value="Unassembled WGS sequence"/>
</dbReference>
<dbReference type="Pfam" id="PF13367">
    <property type="entry name" value="PrsW-protease"/>
    <property type="match status" value="1"/>
</dbReference>
<keyword evidence="8 12" id="KW-1133">Transmembrane helix</keyword>
<dbReference type="PANTHER" id="PTHR36844">
    <property type="entry name" value="PROTEASE PRSW"/>
    <property type="match status" value="1"/>
</dbReference>
<dbReference type="AlphaFoldDB" id="A0A1I2FFS3"/>
<sequence length="232" mass="26468">MLLFSVLTAAVAPGVSLLTYLYLKDRYDAEPIHMVVRMFLLGVLIVVPIVVIQRGLQLWFGDNQPVLFSFVESAGIEEFVKWFVLYHMIYNHTEFDEPYDGIVYAASISLGFATLENVLYAIYSPSTFGTLLMRALLPVSGHALFGVMMGYYVGKAKFATASKRNVYLTISLCLPLLLHGTYDYIMISFKTNWIFVIIPFMVALWVWGLRKMNNANSRSPFRFISREDEIKL</sequence>
<dbReference type="PANTHER" id="PTHR36844:SF1">
    <property type="entry name" value="PROTEASE PRSW"/>
    <property type="match status" value="1"/>
</dbReference>
<evidence type="ECO:0000256" key="6">
    <source>
        <dbReference type="ARBA" id="ARBA00022692"/>
    </source>
</evidence>
<keyword evidence="6 12" id="KW-0812">Transmembrane</keyword>
<proteinExistence type="inferred from homology"/>
<dbReference type="EC" id="3.4.-.-" evidence="11"/>
<keyword evidence="14" id="KW-1185">Reference proteome</keyword>
<name>A0A1I2FFS3_9BACL</name>
<dbReference type="InterPro" id="IPR023596">
    <property type="entry name" value="Peptidase_PrsW_arch/bac"/>
</dbReference>
<dbReference type="STRING" id="1045775.SAMN05216378_4849"/>
<keyword evidence="5 11" id="KW-0645">Protease</keyword>
<dbReference type="EMBL" id="FOMT01000005">
    <property type="protein sequence ID" value="SFF04252.1"/>
    <property type="molecule type" value="Genomic_DNA"/>
</dbReference>
<feature type="transmembrane region" description="Helical" evidence="12">
    <location>
        <begin position="35"/>
        <end position="60"/>
    </location>
</feature>
<dbReference type="PIRSF" id="PIRSF016933">
    <property type="entry name" value="PrsW"/>
    <property type="match status" value="1"/>
</dbReference>
<keyword evidence="7 11" id="KW-0378">Hydrolase</keyword>
<keyword evidence="4 11" id="KW-1003">Cell membrane</keyword>
<evidence type="ECO:0000313" key="13">
    <source>
        <dbReference type="EMBL" id="SFF04252.1"/>
    </source>
</evidence>
<comment type="subcellular location">
    <subcellularLocation>
        <location evidence="1">Cell membrane</location>
        <topology evidence="1">Multi-pass membrane protein</topology>
    </subcellularLocation>
</comment>
<dbReference type="RefSeq" id="WP_091188988.1">
    <property type="nucleotide sequence ID" value="NZ_FOMT01000005.1"/>
</dbReference>
<evidence type="ECO:0000256" key="10">
    <source>
        <dbReference type="ARBA" id="ARBA00030345"/>
    </source>
</evidence>
<keyword evidence="9 11" id="KW-0472">Membrane</keyword>
<protein>
    <recommendedName>
        <fullName evidence="3 11">Protease PrsW</fullName>
        <ecNumber evidence="11">3.4.-.-</ecNumber>
    </recommendedName>
    <alternativeName>
        <fullName evidence="10 11">Protease responsible for activating sigma-W</fullName>
    </alternativeName>
</protein>
<evidence type="ECO:0000256" key="1">
    <source>
        <dbReference type="ARBA" id="ARBA00004651"/>
    </source>
</evidence>
<evidence type="ECO:0000256" key="7">
    <source>
        <dbReference type="ARBA" id="ARBA00022801"/>
    </source>
</evidence>
<evidence type="ECO:0000256" key="3">
    <source>
        <dbReference type="ARBA" id="ARBA00018997"/>
    </source>
</evidence>
<comment type="similarity">
    <text evidence="2 11">Belongs to the protease PrsW family.</text>
</comment>
<feature type="transmembrane region" description="Helical" evidence="12">
    <location>
        <begin position="166"/>
        <end position="187"/>
    </location>
</feature>
<evidence type="ECO:0000256" key="12">
    <source>
        <dbReference type="SAM" id="Phobius"/>
    </source>
</evidence>
<dbReference type="GO" id="GO:0005886">
    <property type="term" value="C:plasma membrane"/>
    <property type="evidence" value="ECO:0007669"/>
    <property type="project" value="UniProtKB-SubCell"/>
</dbReference>
<dbReference type="InterPro" id="IPR026898">
    <property type="entry name" value="PrsW"/>
</dbReference>
<feature type="transmembrane region" description="Helical" evidence="12">
    <location>
        <begin position="6"/>
        <end position="23"/>
    </location>
</feature>
<feature type="transmembrane region" description="Helical" evidence="12">
    <location>
        <begin position="193"/>
        <end position="209"/>
    </location>
</feature>
<dbReference type="OrthoDB" id="5504276at2"/>